<dbReference type="Proteomes" id="UP001177140">
    <property type="component" value="Unassembled WGS sequence"/>
</dbReference>
<sequence>MEEFDKEQKSVERCHIVAVPFPGRGLINPMMNFCKHLAFKLGDNVKITFVVTEEWLGILQSTPIPPQIHLRSTPDVIPSEFVRSSMLDFETFTAIVVAEMEAPFEHVLNTSEPTTVIIADFSLIWALSIGNRRNIPVVSFWTASSFMFSVLYHVDLLTKNGHSLAHVSDCCDEVIDYIPGVSPTRLADMPLLPGGNDPKSNPELVSFTMLDKVQCLLIATFYELEPQVTSNLKTTFPFPTYSIGPSISNITTSDDQHYHIHGKTIESSNTKYVSNKEHYYLEWLDSQPISSVLYIAFGSTVSISGEQMKEILAGLCEDGIRYLLVSRDGQLTSSLPGDGDGGSDDDEIGKSSRTLVVPWCDQLKVLCHSSVGGFWTHCGWNSIMESIYAGVPMLTFPIHYDQIPNRKLIVDDLKVGMKVTEEFGTKALVKRDEVKKIVKKFMNINGESEDDNNEAKEMRRRSSELKDVCRIALAKGGSSDTNLDGFIKDILHFHG</sequence>
<dbReference type="FunFam" id="3.40.50.2000:FF:000060">
    <property type="entry name" value="Glycosyltransferase"/>
    <property type="match status" value="1"/>
</dbReference>
<accession>A0AA41SDD4</accession>
<dbReference type="Pfam" id="PF00201">
    <property type="entry name" value="UDPGT"/>
    <property type="match status" value="1"/>
</dbReference>
<proteinExistence type="inferred from homology"/>
<gene>
    <name evidence="3" type="ORF">MKW94_001762</name>
</gene>
<comment type="caution">
    <text evidence="3">The sequence shown here is derived from an EMBL/GenBank/DDBJ whole genome shotgun (WGS) entry which is preliminary data.</text>
</comment>
<evidence type="ECO:0000313" key="3">
    <source>
        <dbReference type="EMBL" id="MCL7033749.1"/>
    </source>
</evidence>
<dbReference type="CDD" id="cd03784">
    <property type="entry name" value="GT1_Gtf-like"/>
    <property type="match status" value="1"/>
</dbReference>
<comment type="similarity">
    <text evidence="1">Belongs to the UDP-glycosyltransferase family.</text>
</comment>
<evidence type="ECO:0000313" key="4">
    <source>
        <dbReference type="Proteomes" id="UP001177140"/>
    </source>
</evidence>
<dbReference type="SUPFAM" id="SSF53756">
    <property type="entry name" value="UDP-Glycosyltransferase/glycogen phosphorylase"/>
    <property type="match status" value="1"/>
</dbReference>
<evidence type="ECO:0000256" key="1">
    <source>
        <dbReference type="ARBA" id="ARBA00009995"/>
    </source>
</evidence>
<evidence type="ECO:0008006" key="5">
    <source>
        <dbReference type="Google" id="ProtNLM"/>
    </source>
</evidence>
<dbReference type="GO" id="GO:0080043">
    <property type="term" value="F:quercetin 3-O-glucosyltransferase activity"/>
    <property type="evidence" value="ECO:0007669"/>
    <property type="project" value="TreeGrafter"/>
</dbReference>
<protein>
    <recommendedName>
        <fullName evidence="5">Glycosyltransferase</fullName>
    </recommendedName>
</protein>
<name>A0AA41SDD4_PAPNU</name>
<dbReference type="Gene3D" id="3.40.50.2000">
    <property type="entry name" value="Glycogen Phosphorylase B"/>
    <property type="match status" value="2"/>
</dbReference>
<dbReference type="InterPro" id="IPR002213">
    <property type="entry name" value="UDP_glucos_trans"/>
</dbReference>
<dbReference type="EMBL" id="JAJJMA010137904">
    <property type="protein sequence ID" value="MCL7033749.1"/>
    <property type="molecule type" value="Genomic_DNA"/>
</dbReference>
<evidence type="ECO:0000256" key="2">
    <source>
        <dbReference type="ARBA" id="ARBA00022679"/>
    </source>
</evidence>
<dbReference type="PANTHER" id="PTHR11926:SF774">
    <property type="entry name" value="UDP-GLYCOSYLTRANSFERASE 85A1-RELATED"/>
    <property type="match status" value="1"/>
</dbReference>
<organism evidence="3 4">
    <name type="scientific">Papaver nudicaule</name>
    <name type="common">Iceland poppy</name>
    <dbReference type="NCBI Taxonomy" id="74823"/>
    <lineage>
        <taxon>Eukaryota</taxon>
        <taxon>Viridiplantae</taxon>
        <taxon>Streptophyta</taxon>
        <taxon>Embryophyta</taxon>
        <taxon>Tracheophyta</taxon>
        <taxon>Spermatophyta</taxon>
        <taxon>Magnoliopsida</taxon>
        <taxon>Ranunculales</taxon>
        <taxon>Papaveraceae</taxon>
        <taxon>Papaveroideae</taxon>
        <taxon>Papaver</taxon>
    </lineage>
</organism>
<dbReference type="AlphaFoldDB" id="A0AA41SDD4"/>
<keyword evidence="4" id="KW-1185">Reference proteome</keyword>
<reference evidence="3" key="1">
    <citation type="submission" date="2022-03" db="EMBL/GenBank/DDBJ databases">
        <title>A functionally conserved STORR gene fusion in Papaver species that diverged 16.8 million years ago.</title>
        <authorList>
            <person name="Catania T."/>
        </authorList>
    </citation>
    <scope>NUCLEOTIDE SEQUENCE</scope>
    <source>
        <strain evidence="3">S-191538</strain>
    </source>
</reference>
<keyword evidence="2" id="KW-0808">Transferase</keyword>
<dbReference type="GO" id="GO:0080044">
    <property type="term" value="F:quercetin 7-O-glucosyltransferase activity"/>
    <property type="evidence" value="ECO:0007669"/>
    <property type="project" value="TreeGrafter"/>
</dbReference>
<dbReference type="PANTHER" id="PTHR11926">
    <property type="entry name" value="GLUCOSYL/GLUCURONOSYL TRANSFERASES"/>
    <property type="match status" value="1"/>
</dbReference>